<dbReference type="PANTHER" id="PTHR35005:SF1">
    <property type="entry name" value="2-AMINO-5-FORMYLAMINO-6-RIBOSYLAMINOPYRIMIDIN-4(3H)-ONE 5'-MONOPHOSPHATE DEFORMYLASE"/>
    <property type="match status" value="1"/>
</dbReference>
<dbReference type="GO" id="GO:0009231">
    <property type="term" value="P:riboflavin biosynthetic process"/>
    <property type="evidence" value="ECO:0007669"/>
    <property type="project" value="TreeGrafter"/>
</dbReference>
<dbReference type="InterPro" id="IPR003785">
    <property type="entry name" value="Creatininase/forma_Hydrolase"/>
</dbReference>
<keyword evidence="6" id="KW-1185">Reference proteome</keyword>
<keyword evidence="3" id="KW-0378">Hydrolase</keyword>
<protein>
    <recommendedName>
        <fullName evidence="7">Creatininase family protein</fullName>
    </recommendedName>
</protein>
<dbReference type="Pfam" id="PF02633">
    <property type="entry name" value="Creatininase"/>
    <property type="match status" value="1"/>
</dbReference>
<keyword evidence="2" id="KW-0479">Metal-binding</keyword>
<evidence type="ECO:0000256" key="1">
    <source>
        <dbReference type="ARBA" id="ARBA00001947"/>
    </source>
</evidence>
<reference evidence="5" key="1">
    <citation type="journal article" date="2014" name="Int. J. Syst. Evol. Microbiol.">
        <title>Complete genome sequence of Corynebacterium casei LMG S-19264T (=DSM 44701T), isolated from a smear-ripened cheese.</title>
        <authorList>
            <consortium name="US DOE Joint Genome Institute (JGI-PGF)"/>
            <person name="Walter F."/>
            <person name="Albersmeier A."/>
            <person name="Kalinowski J."/>
            <person name="Ruckert C."/>
        </authorList>
    </citation>
    <scope>NUCLEOTIDE SEQUENCE</scope>
    <source>
        <strain evidence="5">JCM 14359</strain>
    </source>
</reference>
<comment type="cofactor">
    <cofactor evidence="1">
        <name>Zn(2+)</name>
        <dbReference type="ChEBI" id="CHEBI:29105"/>
    </cofactor>
</comment>
<reference evidence="5" key="2">
    <citation type="submission" date="2020-09" db="EMBL/GenBank/DDBJ databases">
        <authorList>
            <person name="Sun Q."/>
            <person name="Ohkuma M."/>
        </authorList>
    </citation>
    <scope>NUCLEOTIDE SEQUENCE</scope>
    <source>
        <strain evidence="5">JCM 14359</strain>
    </source>
</reference>
<dbReference type="AlphaFoldDB" id="A0A830E9M7"/>
<evidence type="ECO:0000313" key="6">
    <source>
        <dbReference type="Proteomes" id="UP000653099"/>
    </source>
</evidence>
<sequence length="130" mass="14549">MWDESIPELVDEVFEHNGPHGGPKETAMIQHLAPELVHDDRLESARDGGVRDVDDAEFPERYGARTFYDAVENSENGVFGDQTDATPEIGERLFEAAADQLVRLLEWLDDQRIDDLLAPAHVGPQPGSRR</sequence>
<dbReference type="Gene3D" id="3.40.50.10310">
    <property type="entry name" value="Creatininase"/>
    <property type="match status" value="1"/>
</dbReference>
<evidence type="ECO:0000256" key="3">
    <source>
        <dbReference type="ARBA" id="ARBA00022801"/>
    </source>
</evidence>
<evidence type="ECO:0008006" key="7">
    <source>
        <dbReference type="Google" id="ProtNLM"/>
    </source>
</evidence>
<evidence type="ECO:0000313" key="5">
    <source>
        <dbReference type="EMBL" id="GGJ03897.1"/>
    </source>
</evidence>
<dbReference type="GO" id="GO:0046872">
    <property type="term" value="F:metal ion binding"/>
    <property type="evidence" value="ECO:0007669"/>
    <property type="project" value="UniProtKB-KW"/>
</dbReference>
<proteinExistence type="predicted"/>
<dbReference type="GO" id="GO:0016811">
    <property type="term" value="F:hydrolase activity, acting on carbon-nitrogen (but not peptide) bonds, in linear amides"/>
    <property type="evidence" value="ECO:0007669"/>
    <property type="project" value="TreeGrafter"/>
</dbReference>
<dbReference type="OrthoDB" id="46121at2157"/>
<evidence type="ECO:0000256" key="2">
    <source>
        <dbReference type="ARBA" id="ARBA00022723"/>
    </source>
</evidence>
<dbReference type="Proteomes" id="UP000653099">
    <property type="component" value="Unassembled WGS sequence"/>
</dbReference>
<accession>A0A830E9M7</accession>
<dbReference type="SUPFAM" id="SSF102215">
    <property type="entry name" value="Creatininase"/>
    <property type="match status" value="1"/>
</dbReference>
<dbReference type="PANTHER" id="PTHR35005">
    <property type="entry name" value="3-DEHYDRO-SCYLLO-INOSOSE HYDROLASE"/>
    <property type="match status" value="1"/>
</dbReference>
<evidence type="ECO:0000256" key="4">
    <source>
        <dbReference type="ARBA" id="ARBA00022833"/>
    </source>
</evidence>
<dbReference type="InterPro" id="IPR024087">
    <property type="entry name" value="Creatininase-like_sf"/>
</dbReference>
<gene>
    <name evidence="5" type="ORF">GCM10008995_12160</name>
</gene>
<dbReference type="EMBL" id="BMOC01000005">
    <property type="protein sequence ID" value="GGJ03897.1"/>
    <property type="molecule type" value="Genomic_DNA"/>
</dbReference>
<comment type="caution">
    <text evidence="5">The sequence shown here is derived from an EMBL/GenBank/DDBJ whole genome shotgun (WGS) entry which is preliminary data.</text>
</comment>
<keyword evidence="4" id="KW-0862">Zinc</keyword>
<name>A0A830E9M7_9EURY</name>
<organism evidence="5 6">
    <name type="scientific">Halobellus salinus</name>
    <dbReference type="NCBI Taxonomy" id="931585"/>
    <lineage>
        <taxon>Archaea</taxon>
        <taxon>Methanobacteriati</taxon>
        <taxon>Methanobacteriota</taxon>
        <taxon>Stenosarchaea group</taxon>
        <taxon>Halobacteria</taxon>
        <taxon>Halobacteriales</taxon>
        <taxon>Haloferacaceae</taxon>
        <taxon>Halobellus</taxon>
    </lineage>
</organism>